<feature type="region of interest" description="Disordered" evidence="1">
    <location>
        <begin position="33"/>
        <end position="80"/>
    </location>
</feature>
<evidence type="ECO:0000313" key="2">
    <source>
        <dbReference type="EMBL" id="KAJ3606652.1"/>
    </source>
</evidence>
<evidence type="ECO:0000256" key="1">
    <source>
        <dbReference type="SAM" id="MobiDB-lite"/>
    </source>
</evidence>
<dbReference type="Proteomes" id="UP001148018">
    <property type="component" value="Unassembled WGS sequence"/>
</dbReference>
<accession>A0A9Q0EEM0</accession>
<comment type="caution">
    <text evidence="2">The sequence shown here is derived from an EMBL/GenBank/DDBJ whole genome shotgun (WGS) entry which is preliminary data.</text>
</comment>
<organism evidence="2 3">
    <name type="scientific">Muraenolepis orangiensis</name>
    <name type="common">Patagonian moray cod</name>
    <dbReference type="NCBI Taxonomy" id="630683"/>
    <lineage>
        <taxon>Eukaryota</taxon>
        <taxon>Metazoa</taxon>
        <taxon>Chordata</taxon>
        <taxon>Craniata</taxon>
        <taxon>Vertebrata</taxon>
        <taxon>Euteleostomi</taxon>
        <taxon>Actinopterygii</taxon>
        <taxon>Neopterygii</taxon>
        <taxon>Teleostei</taxon>
        <taxon>Neoteleostei</taxon>
        <taxon>Acanthomorphata</taxon>
        <taxon>Zeiogadaria</taxon>
        <taxon>Gadariae</taxon>
        <taxon>Gadiformes</taxon>
        <taxon>Muraenolepidoidei</taxon>
        <taxon>Muraenolepididae</taxon>
        <taxon>Muraenolepis</taxon>
    </lineage>
</organism>
<protein>
    <submittedName>
        <fullName evidence="2">Uncharacterized protein</fullName>
    </submittedName>
</protein>
<name>A0A9Q0EEM0_9TELE</name>
<dbReference type="OrthoDB" id="8718684at2759"/>
<feature type="compositionally biased region" description="Low complexity" evidence="1">
    <location>
        <begin position="43"/>
        <end position="54"/>
    </location>
</feature>
<evidence type="ECO:0000313" key="3">
    <source>
        <dbReference type="Proteomes" id="UP001148018"/>
    </source>
</evidence>
<proteinExistence type="predicted"/>
<feature type="compositionally biased region" description="Basic and acidic residues" evidence="1">
    <location>
        <begin position="66"/>
        <end position="80"/>
    </location>
</feature>
<sequence>MPGPTPQQLYAQNMRRETWCRVEVSAGRSWERRHFGPLHPRTTRGPPGTTSGRSAWMERPTAAPLPERRHFDETPQTHLS</sequence>
<keyword evidence="3" id="KW-1185">Reference proteome</keyword>
<gene>
    <name evidence="2" type="ORF">NHX12_026173</name>
</gene>
<reference evidence="2" key="1">
    <citation type="submission" date="2022-07" db="EMBL/GenBank/DDBJ databases">
        <title>Chromosome-level genome of Muraenolepis orangiensis.</title>
        <authorList>
            <person name="Kim J."/>
        </authorList>
    </citation>
    <scope>NUCLEOTIDE SEQUENCE</scope>
    <source>
        <strain evidence="2">KU_S4_2022</strain>
        <tissue evidence="2">Muscle</tissue>
    </source>
</reference>
<dbReference type="EMBL" id="JANIIK010000042">
    <property type="protein sequence ID" value="KAJ3606652.1"/>
    <property type="molecule type" value="Genomic_DNA"/>
</dbReference>
<dbReference type="AlphaFoldDB" id="A0A9Q0EEM0"/>